<dbReference type="Gene3D" id="3.40.1190.10">
    <property type="entry name" value="Mur-like, catalytic domain"/>
    <property type="match status" value="1"/>
</dbReference>
<evidence type="ECO:0000256" key="3">
    <source>
        <dbReference type="ARBA" id="ARBA00022741"/>
    </source>
</evidence>
<dbReference type="GO" id="GO:0004326">
    <property type="term" value="F:tetrahydrofolylpolyglutamate synthase activity"/>
    <property type="evidence" value="ECO:0007669"/>
    <property type="project" value="InterPro"/>
</dbReference>
<sequence length="411" mass="42994">MRTQPIFFAEWADRAPGERRSVERAGLLAERLGLGGFALPVLTVVGSKGKGTAAAYASACVAAGGLRVLTTSSPSYRSDRERVRVDGRALSPEELADLAALLAEQVRALPDRSRHGGYLSPVGLFTLAGLVHAGRVGADVVVAEAGQGGRSDEVSLFPPMVAAVTPIFAEHLGRLGRNVAEIAADKAGVVGPATRAALSLPQSPEVWRTLGAVLGARTGGRLAPEPAPAPDTGPLAGGLGRANAWLGVAAGRRLLEVTGRPRPDASLLGRTLESVRLPGRLSWHRVPGSGAELLADSAISGAGIAAALAAARDRWDRPDHVLLCLPDHKDLPGAVAELADLPVTFVRLPDRHLRFERRLPDTWRAVDATDLTAEGVAALGRRLLALGTVYFVGRILDLVGADTEQIFTPAR</sequence>
<dbReference type="InterPro" id="IPR036565">
    <property type="entry name" value="Mur-like_cat_sf"/>
</dbReference>
<comment type="caution">
    <text evidence="5">The sequence shown here is derived from an EMBL/GenBank/DDBJ whole genome shotgun (WGS) entry which is preliminary data.</text>
</comment>
<evidence type="ECO:0000313" key="5">
    <source>
        <dbReference type="EMBL" id="RAY10702.1"/>
    </source>
</evidence>
<keyword evidence="3" id="KW-0547">Nucleotide-binding</keyword>
<organism evidence="5 6">
    <name type="scientific">Actinomadura craniellae</name>
    <dbReference type="NCBI Taxonomy" id="2231787"/>
    <lineage>
        <taxon>Bacteria</taxon>
        <taxon>Bacillati</taxon>
        <taxon>Actinomycetota</taxon>
        <taxon>Actinomycetes</taxon>
        <taxon>Streptosporangiales</taxon>
        <taxon>Thermomonosporaceae</taxon>
        <taxon>Actinomadura</taxon>
    </lineage>
</organism>
<evidence type="ECO:0000256" key="1">
    <source>
        <dbReference type="ARBA" id="ARBA00008276"/>
    </source>
</evidence>
<keyword evidence="2" id="KW-0436">Ligase</keyword>
<proteinExistence type="inferred from homology"/>
<keyword evidence="4" id="KW-0067">ATP-binding</keyword>
<dbReference type="Proteomes" id="UP000251891">
    <property type="component" value="Unassembled WGS sequence"/>
</dbReference>
<dbReference type="AlphaFoldDB" id="A0A365GV81"/>
<protein>
    <recommendedName>
        <fullName evidence="7">Bifunctional folylpolyglutamate synthase/dihydrofolate synthase</fullName>
    </recommendedName>
</protein>
<accession>A0A365GV81</accession>
<comment type="similarity">
    <text evidence="1">Belongs to the folylpolyglutamate synthase family.</text>
</comment>
<dbReference type="SUPFAM" id="SSF53623">
    <property type="entry name" value="MurD-like peptide ligases, catalytic domain"/>
    <property type="match status" value="1"/>
</dbReference>
<dbReference type="RefSeq" id="WP_111872260.1">
    <property type="nucleotide sequence ID" value="NZ_QLYX01000026.1"/>
</dbReference>
<name>A0A365GV81_9ACTN</name>
<evidence type="ECO:0000313" key="6">
    <source>
        <dbReference type="Proteomes" id="UP000251891"/>
    </source>
</evidence>
<dbReference type="OrthoDB" id="4961544at2"/>
<dbReference type="PANTHER" id="PTHR11136">
    <property type="entry name" value="FOLYLPOLYGLUTAMATE SYNTHASE-RELATED"/>
    <property type="match status" value="1"/>
</dbReference>
<dbReference type="GO" id="GO:0008841">
    <property type="term" value="F:dihydrofolate synthase activity"/>
    <property type="evidence" value="ECO:0007669"/>
    <property type="project" value="TreeGrafter"/>
</dbReference>
<dbReference type="InterPro" id="IPR001645">
    <property type="entry name" value="Folylpolyglutamate_synth"/>
</dbReference>
<dbReference type="EMBL" id="QLYX01000026">
    <property type="protein sequence ID" value="RAY10702.1"/>
    <property type="molecule type" value="Genomic_DNA"/>
</dbReference>
<gene>
    <name evidence="5" type="ORF">DPM19_34170</name>
</gene>
<evidence type="ECO:0000256" key="4">
    <source>
        <dbReference type="ARBA" id="ARBA00022840"/>
    </source>
</evidence>
<evidence type="ECO:0008006" key="7">
    <source>
        <dbReference type="Google" id="ProtNLM"/>
    </source>
</evidence>
<dbReference type="PANTHER" id="PTHR11136:SF0">
    <property type="entry name" value="DIHYDROFOLATE SYNTHETASE-RELATED"/>
    <property type="match status" value="1"/>
</dbReference>
<reference evidence="5 6" key="1">
    <citation type="submission" date="2018-06" db="EMBL/GenBank/DDBJ databases">
        <title>Actinomadura craniellae sp. nov. isolated from marine sponge Craniella sp.</title>
        <authorList>
            <person name="Li L."/>
            <person name="Xu Q.H."/>
            <person name="Lin H.W."/>
            <person name="Lu Y.H."/>
        </authorList>
    </citation>
    <scope>NUCLEOTIDE SEQUENCE [LARGE SCALE GENOMIC DNA]</scope>
    <source>
        <strain evidence="5 6">LHW63021</strain>
    </source>
</reference>
<dbReference type="GO" id="GO:0005737">
    <property type="term" value="C:cytoplasm"/>
    <property type="evidence" value="ECO:0007669"/>
    <property type="project" value="TreeGrafter"/>
</dbReference>
<keyword evidence="6" id="KW-1185">Reference proteome</keyword>
<evidence type="ECO:0000256" key="2">
    <source>
        <dbReference type="ARBA" id="ARBA00022598"/>
    </source>
</evidence>
<dbReference type="GO" id="GO:0005524">
    <property type="term" value="F:ATP binding"/>
    <property type="evidence" value="ECO:0007669"/>
    <property type="project" value="UniProtKB-KW"/>
</dbReference>